<dbReference type="Gene3D" id="2.60.120.260">
    <property type="entry name" value="Galactose-binding domain-like"/>
    <property type="match status" value="1"/>
</dbReference>
<comment type="subcellular location">
    <subcellularLocation>
        <location evidence="1">Cell projection</location>
    </subcellularLocation>
</comment>
<dbReference type="Pfam" id="PF05426">
    <property type="entry name" value="Alginate_lyase"/>
    <property type="match status" value="1"/>
</dbReference>
<keyword evidence="4" id="KW-1015">Disulfide bond</keyword>
<gene>
    <name evidence="10" type="ORF">ACFFUR_16765</name>
</gene>
<evidence type="ECO:0000259" key="8">
    <source>
        <dbReference type="PROSITE" id="PS50853"/>
    </source>
</evidence>
<dbReference type="InterPro" id="IPR001791">
    <property type="entry name" value="Laminin_G"/>
</dbReference>
<evidence type="ECO:0000256" key="3">
    <source>
        <dbReference type="ARBA" id="ARBA00022737"/>
    </source>
</evidence>
<dbReference type="SUPFAM" id="SSF49313">
    <property type="entry name" value="Cadherin-like"/>
    <property type="match status" value="1"/>
</dbReference>
<dbReference type="Gene3D" id="2.60.40.710">
    <property type="entry name" value="Endoglucanase-like"/>
    <property type="match status" value="2"/>
</dbReference>
<keyword evidence="2 7" id="KW-0732">Signal</keyword>
<comment type="caution">
    <text evidence="10">The sequence shown here is derived from an EMBL/GenBank/DDBJ whole genome shotgun (WGS) entry which is preliminary data.</text>
</comment>
<reference evidence="10 11" key="1">
    <citation type="submission" date="2024-09" db="EMBL/GenBank/DDBJ databases">
        <authorList>
            <person name="Sun Q."/>
            <person name="Mori K."/>
        </authorList>
    </citation>
    <scope>NUCLEOTIDE SEQUENCE [LARGE SCALE GENOMIC DNA]</scope>
    <source>
        <strain evidence="10 11">CECT 7682</strain>
    </source>
</reference>
<dbReference type="CDD" id="cd00063">
    <property type="entry name" value="FN3"/>
    <property type="match status" value="4"/>
</dbReference>
<dbReference type="PANTHER" id="PTHR13817">
    <property type="entry name" value="TITIN"/>
    <property type="match status" value="1"/>
</dbReference>
<evidence type="ECO:0000256" key="7">
    <source>
        <dbReference type="SAM" id="SignalP"/>
    </source>
</evidence>
<evidence type="ECO:0000256" key="6">
    <source>
        <dbReference type="ARBA" id="ARBA00023273"/>
    </source>
</evidence>
<dbReference type="SUPFAM" id="SSF49384">
    <property type="entry name" value="Carbohydrate-binding domain"/>
    <property type="match status" value="2"/>
</dbReference>
<feature type="signal peptide" evidence="7">
    <location>
        <begin position="1"/>
        <end position="20"/>
    </location>
</feature>
<dbReference type="SMART" id="SM00282">
    <property type="entry name" value="LamG"/>
    <property type="match status" value="2"/>
</dbReference>
<evidence type="ECO:0000259" key="9">
    <source>
        <dbReference type="PROSITE" id="PS51172"/>
    </source>
</evidence>
<dbReference type="InterPro" id="IPR015919">
    <property type="entry name" value="Cadherin-like_sf"/>
</dbReference>
<feature type="domain" description="Fibronectin type-III" evidence="8">
    <location>
        <begin position="387"/>
        <end position="481"/>
    </location>
</feature>
<evidence type="ECO:0000256" key="5">
    <source>
        <dbReference type="ARBA" id="ARBA00023239"/>
    </source>
</evidence>
<dbReference type="Gene3D" id="2.60.40.10">
    <property type="entry name" value="Immunoglobulins"/>
    <property type="match status" value="6"/>
</dbReference>
<dbReference type="CDD" id="cd00110">
    <property type="entry name" value="LamG"/>
    <property type="match status" value="1"/>
</dbReference>
<feature type="chain" id="PRO_5045925954" evidence="7">
    <location>
        <begin position="21"/>
        <end position="2147"/>
    </location>
</feature>
<evidence type="ECO:0000256" key="4">
    <source>
        <dbReference type="ARBA" id="ARBA00023157"/>
    </source>
</evidence>
<dbReference type="EMBL" id="JBHMEW010000068">
    <property type="protein sequence ID" value="MFB9213471.1"/>
    <property type="molecule type" value="Genomic_DNA"/>
</dbReference>
<evidence type="ECO:0000313" key="11">
    <source>
        <dbReference type="Proteomes" id="UP001589654"/>
    </source>
</evidence>
<feature type="domain" description="Fibronectin type-III" evidence="8">
    <location>
        <begin position="1358"/>
        <end position="1447"/>
    </location>
</feature>
<dbReference type="PROSITE" id="PS50853">
    <property type="entry name" value="FN3"/>
    <property type="match status" value="4"/>
</dbReference>
<keyword evidence="3" id="KW-0677">Repeat</keyword>
<dbReference type="Proteomes" id="UP001589654">
    <property type="component" value="Unassembled WGS sequence"/>
</dbReference>
<keyword evidence="5" id="KW-0456">Lyase</keyword>
<dbReference type="Pfam" id="PF18962">
    <property type="entry name" value="Por_Secre_tail"/>
    <property type="match status" value="1"/>
</dbReference>
<dbReference type="NCBIfam" id="TIGR04183">
    <property type="entry name" value="Por_Secre_tail"/>
    <property type="match status" value="1"/>
</dbReference>
<dbReference type="InterPro" id="IPR003961">
    <property type="entry name" value="FN3_dom"/>
</dbReference>
<dbReference type="SMART" id="SM00560">
    <property type="entry name" value="LamGL"/>
    <property type="match status" value="2"/>
</dbReference>
<dbReference type="SUPFAM" id="SSF49265">
    <property type="entry name" value="Fibronectin type III"/>
    <property type="match status" value="4"/>
</dbReference>
<dbReference type="SMART" id="SM00060">
    <property type="entry name" value="FN3"/>
    <property type="match status" value="5"/>
</dbReference>
<feature type="domain" description="CBM3" evidence="9">
    <location>
        <begin position="1899"/>
        <end position="2051"/>
    </location>
</feature>
<dbReference type="InterPro" id="IPR001956">
    <property type="entry name" value="CBM3"/>
</dbReference>
<dbReference type="PROSITE" id="PS51172">
    <property type="entry name" value="CBM3"/>
    <property type="match status" value="2"/>
</dbReference>
<evidence type="ECO:0000256" key="1">
    <source>
        <dbReference type="ARBA" id="ARBA00004316"/>
    </source>
</evidence>
<dbReference type="Pfam" id="PF13385">
    <property type="entry name" value="Laminin_G_3"/>
    <property type="match status" value="2"/>
</dbReference>
<dbReference type="SUPFAM" id="SSF49899">
    <property type="entry name" value="Concanavalin A-like lectins/glucanases"/>
    <property type="match status" value="2"/>
</dbReference>
<sequence>MKKQLLAIFLIFACTGIALSQEFVHPGGLHTLEDLNRMKEKVAAGESPWIEGWNALISDWKSSATYGMTDGVRENANLRQNMNRDAQAAYLNALRWYISGDVAHAEKAISIYKAYANTVNQIPSGGNTDILGLGGIGFTAMAMGAEIMRLYEGWAPEDFEKFKFMMKEYFYPVSHDFLTNHRGACPTHYWANWDLNNISALIAIGILVDDRDIFNEGVEYFKSGVGSGNIHNAIPFVQGDFGQWQESGRDQSHALLGIGLMANSCQMAWNQGVNLYGYDDNLFLKGAEYVARTGALSLEAPFFEELNTCSNRGHRWVASNQLGRYFDQPVWEIVYNHYVVKQGLEAPHVEAMAQIMRFAGSTNDQLGHGTLIFTLDAAASPVALTAPPGQPQGLTVLEGIGRVELIWNAVETMDAEGFTVKRSTSPGGPYTTIASWTGRTNPRYTDTDVENGTTYYYVVSARNEAGEGPESVEISATPMDAVQELPIGWTRTDIGNVSTAGEASYALVNTGHSFITKGAGSIGGTSDALGFTYGIASGDVTLTARVAGFGGVQKTGIMIRESLDPDAKTVLMKIGDGGWRIAGMGSRTETGANMEWLDGNRYTWRPNIWFRITRTGNTFTVYESNNKDVWFEVGSRTIEMAEDVYVGLFNSSGNTTSLNETRFDHVSVTGHIGNAPEAPANFTASPGNTQNMLDWDEVSGASSYTLKRSTTSGGPYEVVATNLNVTEYTDNGLENGTTYYYVVSAANLSGESFNALEVSAAPELAIAPAPEEVTAVSVSGQQINLSWNESLSATSYNVKRATVSGGPYTTIASPDTTSYSDTTVTPDIIYYYAITAVNALGESDSSLEVSATPGQVGYWKFDETEGSDAADSWGDNMGALSSGTIFSEGLIDNAVRLNGSDGYVTLPEGIVSSLTDFSISTWIKLDEVDTWARVFDFGSGRDNFMFVTPRNGASGTLRYGINNGTGQQRINTGSTLTSGRWYHLAVTQSGTTAILYLDGVEVGRNDNMTLNPSSLGNTPQNWIGKSQYPDPLLEGLVDDFKIYSRALDSSEVDSLFNAVDFPAVAPVSLLAAPGDNKITLKWNDSQGATSYTVYRSDISGGPYAQVGTSLVNEYLDTEVLNDSTYYYVVTATTPLEESAYSEEISGTPNGGRVAYLKFDETTGTNAADSWDDNMGTLSSGATFTGGLIDNAVSLNGIDGYVTLPEGIVSSLTDFSITTWVKLDKVNNWARLFDFGSGTSNYMFITPKNGSNGRLRYAIKNGGGEQQINTSATLTTGRWYHVAVTQSGTTAILYLDGVEVGRNTSMTLSPSSLGNTPQNWIGKSQWPDPLLAGQVDDFKIYSEALDASEVAEMAFAYLPPAAPKNLSTVAENNQVSLSWTPALGGTGYNIKKATDLEGPFEVIANVVDTSYIDKDAVNCERYFYTVSTINNVGESEDSSPASPWLGSKLSGTLIGTDRSGGDNPATTKEAAVDGDIRTYFDAPTNTAWVGYDLGEDGKAVITKVRYAPRPGHSHRMNGSQIQGANSPDFSDAETLFYISRPDEWVMTEQTISNSGGYRYIRYLSPNGYGSIAELEFYGLPARLPELSSDRIVEGTYDSAFHYSTVASDLPEEFVATGLPKGLSIDTCTGVISGAPKAAGTFPVAITATNYYGSATDTVTMVIKKNQFISFSSIPAKHIGDADLALNAVASSGLPVIYSSSDTTVATIVDGNKLHFNAVGTCVITALQDGDSLYYPAEEVSQSFEVLSLDLKVLHKDGDNGNTSYNLIKPHLQIANQSEVDVAYNELTLRYWITPENYAGIDTWIDFAELGKDLVSMNYVVLENPHNGAFGYVEYSFEALEDTLFAGGNSGEIQSRLNNQDWAGLDETNDYSYQSGPSYSANENITLYRNGLLVWGTEPEPVVPITGLKVYARNKESKNQIGLTMEIANEGNIPINYEELKVRYWFTKEGSGEMMDVVDYAKLGSENLSGQFVVMDPTANQADHYYELGFDAVLGKFHPLSKTGEIQLRLYDSKWSLLDQSNDYSYLENNELWINDRITVYYQGQLIFGFEPENIGVTSSDNDESTSSKESLEIVFYPNPTEGMLHYKANFIEGNEATLSVINDKGKVMIEKQISSNEGSVNLYSIKSGIYVIQVFDGIHLIREKVIKK</sequence>
<feature type="domain" description="Fibronectin type-III" evidence="8">
    <location>
        <begin position="769"/>
        <end position="856"/>
    </location>
</feature>
<dbReference type="Pfam" id="PF00942">
    <property type="entry name" value="CBM_3"/>
    <property type="match status" value="2"/>
</dbReference>
<dbReference type="SUPFAM" id="SSF48230">
    <property type="entry name" value="Chondroitin AC/alginate lyase"/>
    <property type="match status" value="1"/>
</dbReference>
<dbReference type="InterPro" id="IPR008397">
    <property type="entry name" value="Alginate_lyase_dom"/>
</dbReference>
<protein>
    <submittedName>
        <fullName evidence="10">LamG-like jellyroll fold domain-containing protein</fullName>
    </submittedName>
</protein>
<dbReference type="InterPro" id="IPR013320">
    <property type="entry name" value="ConA-like_dom_sf"/>
</dbReference>
<dbReference type="Gene3D" id="1.50.10.100">
    <property type="entry name" value="Chondroitin AC/alginate lyase"/>
    <property type="match status" value="1"/>
</dbReference>
<keyword evidence="6" id="KW-0966">Cell projection</keyword>
<dbReference type="RefSeq" id="WP_290248994.1">
    <property type="nucleotide sequence ID" value="NZ_JAUFQT010000002.1"/>
</dbReference>
<evidence type="ECO:0000256" key="2">
    <source>
        <dbReference type="ARBA" id="ARBA00022729"/>
    </source>
</evidence>
<keyword evidence="11" id="KW-1185">Reference proteome</keyword>
<dbReference type="InterPro" id="IPR008965">
    <property type="entry name" value="CBM2/CBM3_carb-bd_dom_sf"/>
</dbReference>
<dbReference type="InterPro" id="IPR036966">
    <property type="entry name" value="CBM3_sf"/>
</dbReference>
<feature type="domain" description="Fibronectin type-III" evidence="8">
    <location>
        <begin position="675"/>
        <end position="765"/>
    </location>
</feature>
<dbReference type="InterPro" id="IPR026444">
    <property type="entry name" value="Secre_tail"/>
</dbReference>
<dbReference type="SUPFAM" id="SSF49785">
    <property type="entry name" value="Galactose-binding domain-like"/>
    <property type="match status" value="1"/>
</dbReference>
<organism evidence="10 11">
    <name type="scientific">Echinicola jeungdonensis</name>
    <dbReference type="NCBI Taxonomy" id="709343"/>
    <lineage>
        <taxon>Bacteria</taxon>
        <taxon>Pseudomonadati</taxon>
        <taxon>Bacteroidota</taxon>
        <taxon>Cytophagia</taxon>
        <taxon>Cytophagales</taxon>
        <taxon>Cyclobacteriaceae</taxon>
        <taxon>Echinicola</taxon>
    </lineage>
</organism>
<dbReference type="InterPro" id="IPR006558">
    <property type="entry name" value="LamG-like"/>
</dbReference>
<dbReference type="InterPro" id="IPR008979">
    <property type="entry name" value="Galactose-bd-like_sf"/>
</dbReference>
<dbReference type="Pfam" id="PF05345">
    <property type="entry name" value="He_PIG"/>
    <property type="match status" value="1"/>
</dbReference>
<proteinExistence type="predicted"/>
<dbReference type="SMART" id="SM01067">
    <property type="entry name" value="CBM_3"/>
    <property type="match status" value="2"/>
</dbReference>
<feature type="domain" description="CBM3" evidence="9">
    <location>
        <begin position="1746"/>
        <end position="1898"/>
    </location>
</feature>
<dbReference type="InterPro" id="IPR008929">
    <property type="entry name" value="Chondroitin_lyas"/>
</dbReference>
<accession>A0ABV5J9F2</accession>
<dbReference type="PANTHER" id="PTHR13817:SF73">
    <property type="entry name" value="FIBRONECTIN TYPE-III DOMAIN-CONTAINING PROTEIN"/>
    <property type="match status" value="1"/>
</dbReference>
<dbReference type="InterPro" id="IPR036116">
    <property type="entry name" value="FN3_sf"/>
</dbReference>
<dbReference type="Gene3D" id="2.60.120.200">
    <property type="match status" value="3"/>
</dbReference>
<dbReference type="InterPro" id="IPR013783">
    <property type="entry name" value="Ig-like_fold"/>
</dbReference>
<evidence type="ECO:0000313" key="10">
    <source>
        <dbReference type="EMBL" id="MFB9213471.1"/>
    </source>
</evidence>
<name>A0ABV5J9F2_9BACT</name>
<dbReference type="InterPro" id="IPR050964">
    <property type="entry name" value="Striated_Muscle_Regulatory"/>
</dbReference>